<sequence length="421" mass="46103">MFAFIPSHRLLAGVIAVVLGASPWLAVQAEPLSFERAQQLAEHTAPENLARMAQVQSAQSSVGPADALPDPKLMLGIQDLPIQGSGRYSFNGDSMTERQIGLRQEVPNSDKRLARKNLALASVGVAEAEQRAALLEVKRQTALAWLGVYYAERSVSLFDQLDHQVALLRTTTASRIAGGGAQSGDLLQADQEALSLADRRDELVQNIAVARAKLRRWIGADADQPLQDGPPTWAPILPHSQHTLGRHPDLQAATARVGEANAELAEAIAEKKPDWGVELVYGHRDRQFGGDMASLQFTFDLPLFVGSRQGPRINARQHALEQREAEQEVMLREHRAELESGLAELERLKKAVERSQQSSIPLASRRSDLELASYKAGKSPLNAVISARRELIEAHLREISQQAQLGQLSASLYFAYVEGLK</sequence>
<name>A0A7Y7XTZ2_9PSED</name>
<dbReference type="GO" id="GO:0015562">
    <property type="term" value="F:efflux transmembrane transporter activity"/>
    <property type="evidence" value="ECO:0007669"/>
    <property type="project" value="InterPro"/>
</dbReference>
<evidence type="ECO:0000256" key="9">
    <source>
        <dbReference type="SAM" id="Coils"/>
    </source>
</evidence>
<proteinExistence type="inferred from homology"/>
<comment type="subcellular location">
    <subcellularLocation>
        <location evidence="1">Cell outer membrane</location>
    </subcellularLocation>
</comment>
<dbReference type="Pfam" id="PF02321">
    <property type="entry name" value="OEP"/>
    <property type="match status" value="1"/>
</dbReference>
<dbReference type="AlphaFoldDB" id="A0A7Y7XTZ2"/>
<keyword evidence="6" id="KW-0564">Palmitate</keyword>
<evidence type="ECO:0000256" key="5">
    <source>
        <dbReference type="ARBA" id="ARBA00023136"/>
    </source>
</evidence>
<feature type="coiled-coil region" evidence="9">
    <location>
        <begin position="331"/>
        <end position="358"/>
    </location>
</feature>
<dbReference type="EMBL" id="JACAQE010000001">
    <property type="protein sequence ID" value="NWC12300.1"/>
    <property type="molecule type" value="Genomic_DNA"/>
</dbReference>
<keyword evidence="9" id="KW-0175">Coiled coil</keyword>
<dbReference type="PANTHER" id="PTHR30203:SF24">
    <property type="entry name" value="BLR4935 PROTEIN"/>
    <property type="match status" value="1"/>
</dbReference>
<evidence type="ECO:0000256" key="3">
    <source>
        <dbReference type="ARBA" id="ARBA00022452"/>
    </source>
</evidence>
<dbReference type="Proteomes" id="UP000517547">
    <property type="component" value="Unassembled WGS sequence"/>
</dbReference>
<dbReference type="RefSeq" id="WP_017129450.1">
    <property type="nucleotide sequence ID" value="NZ_JACAQE010000001.1"/>
</dbReference>
<evidence type="ECO:0000256" key="7">
    <source>
        <dbReference type="ARBA" id="ARBA00023237"/>
    </source>
</evidence>
<keyword evidence="5" id="KW-0472">Membrane</keyword>
<evidence type="ECO:0000256" key="6">
    <source>
        <dbReference type="ARBA" id="ARBA00023139"/>
    </source>
</evidence>
<reference evidence="10 11" key="1">
    <citation type="submission" date="2020-04" db="EMBL/GenBank/DDBJ databases">
        <title>Molecular characterization of pseudomonads from Agaricus bisporus reveal novel blotch 2 pathogens in Western Europe.</title>
        <authorList>
            <person name="Taparia T."/>
            <person name="Krijger M."/>
            <person name="Haynes E."/>
            <person name="Elpinstone J.G."/>
            <person name="Noble R."/>
            <person name="Van Der Wolf J."/>
        </authorList>
    </citation>
    <scope>NUCLEOTIDE SEQUENCE [LARGE SCALE GENOMIC DNA]</scope>
    <source>
        <strain evidence="10 11">IPO3738</strain>
    </source>
</reference>
<dbReference type="SUPFAM" id="SSF56954">
    <property type="entry name" value="Outer membrane efflux proteins (OEP)"/>
    <property type="match status" value="1"/>
</dbReference>
<evidence type="ECO:0000313" key="10">
    <source>
        <dbReference type="EMBL" id="NWC12300.1"/>
    </source>
</evidence>
<evidence type="ECO:0000313" key="11">
    <source>
        <dbReference type="Proteomes" id="UP000517547"/>
    </source>
</evidence>
<comment type="similarity">
    <text evidence="2">Belongs to the outer membrane factor (OMF) (TC 1.B.17) family.</text>
</comment>
<dbReference type="InterPro" id="IPR010131">
    <property type="entry name" value="MdtP/NodT-like"/>
</dbReference>
<organism evidence="10 11">
    <name type="scientific">Pseudomonas gingeri</name>
    <dbReference type="NCBI Taxonomy" id="117681"/>
    <lineage>
        <taxon>Bacteria</taxon>
        <taxon>Pseudomonadati</taxon>
        <taxon>Pseudomonadota</taxon>
        <taxon>Gammaproteobacteria</taxon>
        <taxon>Pseudomonadales</taxon>
        <taxon>Pseudomonadaceae</taxon>
        <taxon>Pseudomonas</taxon>
    </lineage>
</organism>
<accession>A0A7Y7XTZ2</accession>
<evidence type="ECO:0000256" key="4">
    <source>
        <dbReference type="ARBA" id="ARBA00022692"/>
    </source>
</evidence>
<keyword evidence="7" id="KW-0998">Cell outer membrane</keyword>
<keyword evidence="4" id="KW-0812">Transmembrane</keyword>
<dbReference type="Gene3D" id="1.20.1600.10">
    <property type="entry name" value="Outer membrane efflux proteins (OEP)"/>
    <property type="match status" value="1"/>
</dbReference>
<dbReference type="InterPro" id="IPR003423">
    <property type="entry name" value="OMP_efflux"/>
</dbReference>
<evidence type="ECO:0000256" key="8">
    <source>
        <dbReference type="ARBA" id="ARBA00023288"/>
    </source>
</evidence>
<dbReference type="GO" id="GO:0016020">
    <property type="term" value="C:membrane"/>
    <property type="evidence" value="ECO:0007669"/>
    <property type="project" value="UniProtKB-SubCell"/>
</dbReference>
<gene>
    <name evidence="10" type="ORF">HX845_01450</name>
</gene>
<evidence type="ECO:0000256" key="1">
    <source>
        <dbReference type="ARBA" id="ARBA00004442"/>
    </source>
</evidence>
<keyword evidence="8" id="KW-0449">Lipoprotein</keyword>
<protein>
    <submittedName>
        <fullName evidence="10">TolC family protein</fullName>
    </submittedName>
</protein>
<evidence type="ECO:0000256" key="2">
    <source>
        <dbReference type="ARBA" id="ARBA00007613"/>
    </source>
</evidence>
<comment type="caution">
    <text evidence="10">The sequence shown here is derived from an EMBL/GenBank/DDBJ whole genome shotgun (WGS) entry which is preliminary data.</text>
</comment>
<dbReference type="PANTHER" id="PTHR30203">
    <property type="entry name" value="OUTER MEMBRANE CATION EFFLUX PROTEIN"/>
    <property type="match status" value="1"/>
</dbReference>
<keyword evidence="3" id="KW-1134">Transmembrane beta strand</keyword>